<feature type="domain" description="POTRA" evidence="9">
    <location>
        <begin position="348"/>
        <end position="421"/>
    </location>
</feature>
<keyword evidence="3" id="KW-0812">Transmembrane</keyword>
<dbReference type="InterPro" id="IPR034746">
    <property type="entry name" value="POTRA"/>
</dbReference>
<evidence type="ECO:0000313" key="10">
    <source>
        <dbReference type="EMBL" id="ABA88500.1"/>
    </source>
</evidence>
<evidence type="ECO:0000259" key="9">
    <source>
        <dbReference type="PROSITE" id="PS51779"/>
    </source>
</evidence>
<sequence>MKNRWIIWLILFLLIPVSGVASPIQVDQVVVEGNRRVERSYIEGVLTVSADKPITVADVDRNIQAIFKTGRFRDVSAELVERNGKQVLVFNVSERPLLRKIVFSGNSEIKTDKLGEMVNAQKIEFYRPQIIREGTEIIKRAYIQEGYYATEIEASVDINDRQEATITFTIDEGDKVYVTDIQFEGNTVFKAKELKKAMLTKEKWFLSFITGRGGYNEEMTKVDRDILSDQYYNEGYIQVRVKGPIVNLLPDKKSIELLYEIEEGVQFFAGNLDISGDLLKDKQELLETMTLHKGAVFSRKVMREDMSKLNDLYADSGFAYVNVTPETQVNEQTRQVDITYDVEQGIRARIGRINISGNTRTRDKVIRRQVKLAEGETYSASLIKNSRRKINNLGYFDEVNLTTRKGDDLSLMDIDIDVKERATGSFSIGAGFSSVDGMMVQGSVSQDNFLGRGLRLDLSGSLGGSRTVYRVGLLDPYFLDRDLALGFDVYDTEREWTDFDRDTTGGDIKLGLPITDDIRTFFVYRYEEKNITDVDDDASWTIRKQAGKHTLSSITASLSRNTTDFRPDPSRGNISELAIEYAGLGGTERFIKYTADHRYFYPLPWGMVFSAHGQVGYIQEMGGKDAPLDERFFLGGMNSLRGFESREVGPREANDDGTDYDFVGGVKEAVFNLELTFPLIKDMKMKGLVFFDTGNAWADDETMFSEMRYSVGAGIAWNSPMGPLRFAWGYNLSPKEWEEPSAFDFSVGKNF</sequence>
<dbReference type="Pfam" id="PF07244">
    <property type="entry name" value="POTRA"/>
    <property type="match status" value="5"/>
</dbReference>
<organism evidence="10 11">
    <name type="scientific">Syntrophotalea carbinolica (strain DSM 2380 / NBRC 103641 / GraBd1)</name>
    <name type="common">Pelobacter carbinolicus</name>
    <dbReference type="NCBI Taxonomy" id="338963"/>
    <lineage>
        <taxon>Bacteria</taxon>
        <taxon>Pseudomonadati</taxon>
        <taxon>Thermodesulfobacteriota</taxon>
        <taxon>Desulfuromonadia</taxon>
        <taxon>Desulfuromonadales</taxon>
        <taxon>Syntrophotaleaceae</taxon>
        <taxon>Syntrophotalea</taxon>
    </lineage>
</organism>
<dbReference type="PANTHER" id="PTHR12815">
    <property type="entry name" value="SORTING AND ASSEMBLY MACHINERY SAMM50 PROTEIN FAMILY MEMBER"/>
    <property type="match status" value="1"/>
</dbReference>
<evidence type="ECO:0000256" key="2">
    <source>
        <dbReference type="ARBA" id="ARBA00022452"/>
    </source>
</evidence>
<dbReference type="OrthoDB" id="9803054at2"/>
<dbReference type="EMBL" id="CP000142">
    <property type="protein sequence ID" value="ABA88500.1"/>
    <property type="molecule type" value="Genomic_DNA"/>
</dbReference>
<dbReference type="Gene3D" id="2.40.160.50">
    <property type="entry name" value="membrane protein fhac: a member of the omp85/tpsb transporter family"/>
    <property type="match status" value="1"/>
</dbReference>
<feature type="domain" description="POTRA" evidence="9">
    <location>
        <begin position="24"/>
        <end position="95"/>
    </location>
</feature>
<dbReference type="InterPro" id="IPR000184">
    <property type="entry name" value="Bac_surfAg_D15"/>
</dbReference>
<keyword evidence="6" id="KW-0472">Membrane</keyword>
<dbReference type="eggNOG" id="COG4775">
    <property type="taxonomic scope" value="Bacteria"/>
</dbReference>
<reference evidence="10 11" key="2">
    <citation type="journal article" date="2012" name="BMC Genomics">
        <title>The genome of Pelobacter carbinolicus reveals surprising metabolic capabilities and physiological features.</title>
        <authorList>
            <person name="Aklujkar M."/>
            <person name="Haveman S.A."/>
            <person name="Didonato R.Jr."/>
            <person name="Chertkov O."/>
            <person name="Han C.S."/>
            <person name="Land M.L."/>
            <person name="Brown P."/>
            <person name="Lovley D.R."/>
        </authorList>
    </citation>
    <scope>NUCLEOTIDE SEQUENCE [LARGE SCALE GENOMIC DNA]</scope>
    <source>
        <strain evidence="11">DSM 2380 / NBRC 103641 / GraBd1</strain>
    </source>
</reference>
<dbReference type="InterPro" id="IPR039910">
    <property type="entry name" value="D15-like"/>
</dbReference>
<protein>
    <recommendedName>
        <fullName evidence="8">Outer membrane protein assembly factor BamA</fullName>
    </recommendedName>
</protein>
<dbReference type="KEGG" id="pca:Pcar_1251"/>
<proteinExistence type="inferred from homology"/>
<accession>Q3A557</accession>
<dbReference type="PIRSF" id="PIRSF006076">
    <property type="entry name" value="OM_assembly_OMP85"/>
    <property type="match status" value="1"/>
</dbReference>
<name>Q3A557_SYNC1</name>
<dbReference type="Pfam" id="PF01103">
    <property type="entry name" value="Omp85"/>
    <property type="match status" value="1"/>
</dbReference>
<feature type="domain" description="POTRA" evidence="9">
    <location>
        <begin position="176"/>
        <end position="264"/>
    </location>
</feature>
<gene>
    <name evidence="10" type="primary">yaeT</name>
    <name evidence="10" type="ordered locus">Pcar_1251</name>
</gene>
<dbReference type="GO" id="GO:0009279">
    <property type="term" value="C:cell outer membrane"/>
    <property type="evidence" value="ECO:0007669"/>
    <property type="project" value="UniProtKB-UniRule"/>
</dbReference>
<dbReference type="InterPro" id="IPR023707">
    <property type="entry name" value="OM_assembly_BamA"/>
</dbReference>
<keyword evidence="11" id="KW-1185">Reference proteome</keyword>
<evidence type="ECO:0000256" key="6">
    <source>
        <dbReference type="ARBA" id="ARBA00023136"/>
    </source>
</evidence>
<dbReference type="HOGENOM" id="CLU_007664_1_1_7"/>
<evidence type="ECO:0000256" key="4">
    <source>
        <dbReference type="ARBA" id="ARBA00022729"/>
    </source>
</evidence>
<evidence type="ECO:0000256" key="5">
    <source>
        <dbReference type="ARBA" id="ARBA00022737"/>
    </source>
</evidence>
<keyword evidence="7" id="KW-0998">Cell outer membrane</keyword>
<dbReference type="Proteomes" id="UP000002534">
    <property type="component" value="Chromosome"/>
</dbReference>
<evidence type="ECO:0000256" key="8">
    <source>
        <dbReference type="NCBIfam" id="TIGR03303"/>
    </source>
</evidence>
<evidence type="ECO:0000256" key="1">
    <source>
        <dbReference type="ARBA" id="ARBA00004370"/>
    </source>
</evidence>
<dbReference type="AlphaFoldDB" id="Q3A557"/>
<feature type="domain" description="POTRA" evidence="9">
    <location>
        <begin position="267"/>
        <end position="345"/>
    </location>
</feature>
<dbReference type="STRING" id="338963.Pcar_1251"/>
<dbReference type="RefSeq" id="WP_011340975.1">
    <property type="nucleotide sequence ID" value="NC_007498.2"/>
</dbReference>
<evidence type="ECO:0000256" key="3">
    <source>
        <dbReference type="ARBA" id="ARBA00022692"/>
    </source>
</evidence>
<reference evidence="11" key="1">
    <citation type="submission" date="2005-10" db="EMBL/GenBank/DDBJ databases">
        <title>Complete sequence of Pelobacter carbinolicus DSM 2380.</title>
        <authorList>
            <person name="Copeland A."/>
            <person name="Lucas S."/>
            <person name="Lapidus A."/>
            <person name="Barry K."/>
            <person name="Detter J.C."/>
            <person name="Glavina T."/>
            <person name="Hammon N."/>
            <person name="Israni S."/>
            <person name="Pitluck S."/>
            <person name="Chertkov O."/>
            <person name="Schmutz J."/>
            <person name="Larimer F."/>
            <person name="Land M."/>
            <person name="Kyrpides N."/>
            <person name="Ivanova N."/>
            <person name="Richardson P."/>
        </authorList>
    </citation>
    <scope>NUCLEOTIDE SEQUENCE [LARGE SCALE GENOMIC DNA]</scope>
    <source>
        <strain evidence="11">DSM 2380 / NBRC 103641 / GraBd1</strain>
    </source>
</reference>
<evidence type="ECO:0000256" key="7">
    <source>
        <dbReference type="ARBA" id="ARBA00023237"/>
    </source>
</evidence>
<dbReference type="PROSITE" id="PS51779">
    <property type="entry name" value="POTRA"/>
    <property type="match status" value="4"/>
</dbReference>
<keyword evidence="5" id="KW-0677">Repeat</keyword>
<dbReference type="HAMAP" id="MF_01430">
    <property type="entry name" value="OM_assembly_BamA"/>
    <property type="match status" value="1"/>
</dbReference>
<dbReference type="Gene3D" id="3.10.20.310">
    <property type="entry name" value="membrane protein fhac"/>
    <property type="match status" value="5"/>
</dbReference>
<keyword evidence="2" id="KW-1134">Transmembrane beta strand</keyword>
<comment type="subcellular location">
    <subcellularLocation>
        <location evidence="1">Membrane</location>
    </subcellularLocation>
</comment>
<evidence type="ECO:0000313" key="11">
    <source>
        <dbReference type="Proteomes" id="UP000002534"/>
    </source>
</evidence>
<keyword evidence="4" id="KW-0732">Signal</keyword>
<dbReference type="PANTHER" id="PTHR12815:SF23">
    <property type="entry name" value="OUTER MEMBRANE PROTEIN ASSEMBLY FACTOR BAMA"/>
    <property type="match status" value="1"/>
</dbReference>
<dbReference type="NCBIfam" id="TIGR03303">
    <property type="entry name" value="OM_YaeT"/>
    <property type="match status" value="1"/>
</dbReference>
<dbReference type="InterPro" id="IPR010827">
    <property type="entry name" value="BamA/TamA_POTRA"/>
</dbReference>
<dbReference type="GO" id="GO:0071709">
    <property type="term" value="P:membrane assembly"/>
    <property type="evidence" value="ECO:0007669"/>
    <property type="project" value="InterPro"/>
</dbReference>